<evidence type="ECO:0000313" key="4">
    <source>
        <dbReference type="EMBL" id="KAF5844349.1"/>
    </source>
</evidence>
<reference evidence="4" key="1">
    <citation type="submission" date="2019-11" db="EMBL/GenBank/DDBJ databases">
        <title>Bipolaris sorokiniana Genome sequencing.</title>
        <authorList>
            <person name="Wang H."/>
        </authorList>
    </citation>
    <scope>NUCLEOTIDE SEQUENCE</scope>
</reference>
<name>A0A8H6DQE3_COCSA</name>
<dbReference type="InterPro" id="IPR006600">
    <property type="entry name" value="HTH_CenpB_DNA-bd_dom"/>
</dbReference>
<feature type="compositionally biased region" description="Low complexity" evidence="2">
    <location>
        <begin position="262"/>
        <end position="272"/>
    </location>
</feature>
<dbReference type="AlphaFoldDB" id="A0A8H6DQE3"/>
<dbReference type="Proteomes" id="UP000624244">
    <property type="component" value="Unassembled WGS sequence"/>
</dbReference>
<dbReference type="EMBL" id="WNKQ01000024">
    <property type="protein sequence ID" value="KAF5844349.1"/>
    <property type="molecule type" value="Genomic_DNA"/>
</dbReference>
<feature type="domain" description="HTH CENPB-type" evidence="3">
    <location>
        <begin position="1"/>
        <end position="32"/>
    </location>
</feature>
<evidence type="ECO:0000256" key="2">
    <source>
        <dbReference type="SAM" id="MobiDB-lite"/>
    </source>
</evidence>
<dbReference type="GO" id="GO:0003677">
    <property type="term" value="F:DNA binding"/>
    <property type="evidence" value="ECO:0007669"/>
    <property type="project" value="UniProtKB-KW"/>
</dbReference>
<organism evidence="4 5">
    <name type="scientific">Cochliobolus sativus</name>
    <name type="common">Common root rot and spot blotch fungus</name>
    <name type="synonym">Bipolaris sorokiniana</name>
    <dbReference type="NCBI Taxonomy" id="45130"/>
    <lineage>
        <taxon>Eukaryota</taxon>
        <taxon>Fungi</taxon>
        <taxon>Dikarya</taxon>
        <taxon>Ascomycota</taxon>
        <taxon>Pezizomycotina</taxon>
        <taxon>Dothideomycetes</taxon>
        <taxon>Pleosporomycetidae</taxon>
        <taxon>Pleosporales</taxon>
        <taxon>Pleosporineae</taxon>
        <taxon>Pleosporaceae</taxon>
        <taxon>Bipolaris</taxon>
    </lineage>
</organism>
<evidence type="ECO:0000259" key="3">
    <source>
        <dbReference type="PROSITE" id="PS51253"/>
    </source>
</evidence>
<gene>
    <name evidence="4" type="ORF">GGP41_004488</name>
</gene>
<accession>A0A8H6DQE3</accession>
<proteinExistence type="predicted"/>
<feature type="region of interest" description="Disordered" evidence="2">
    <location>
        <begin position="227"/>
        <end position="296"/>
    </location>
</feature>
<protein>
    <recommendedName>
        <fullName evidence="3">HTH CENPB-type domain-containing protein</fullName>
    </recommendedName>
</protein>
<feature type="compositionally biased region" description="Basic residues" evidence="2">
    <location>
        <begin position="287"/>
        <end position="296"/>
    </location>
</feature>
<sequence>MIKKYVAALAPWEPSDSWVTRFLRRHRDAITNKTSTATGVHPRNAEVVLNRLVSSSPPPNTDTEVGDHGDGDTYRHLANLVKAVAPDMSTIAAKRVKEAFHSLQVNNELLHLENEQLRHTITTKKRKKKHNKVLDLQQHQEYQSLAVIWSPRAVREARERDAIQQQEEAAAKLQKEQDREARAAAAACRKQLQAEAKAEREVAKIARAKEREARAAQLAAARARKAEERAAATAKKLRDTQNKAVRKVSSSQKSKVTKRGGVAAAQSSSSVAEPIPKPLPKTTTRGRNIKLPKKYE</sequence>
<dbReference type="PROSITE" id="PS51253">
    <property type="entry name" value="HTH_CENPB"/>
    <property type="match status" value="1"/>
</dbReference>
<keyword evidence="1" id="KW-0238">DNA-binding</keyword>
<feature type="compositionally biased region" description="Basic and acidic residues" evidence="2">
    <location>
        <begin position="227"/>
        <end position="241"/>
    </location>
</feature>
<comment type="caution">
    <text evidence="4">The sequence shown here is derived from an EMBL/GenBank/DDBJ whole genome shotgun (WGS) entry which is preliminary data.</text>
</comment>
<evidence type="ECO:0000313" key="5">
    <source>
        <dbReference type="Proteomes" id="UP000624244"/>
    </source>
</evidence>
<evidence type="ECO:0000256" key="1">
    <source>
        <dbReference type="ARBA" id="ARBA00023125"/>
    </source>
</evidence>